<dbReference type="Proteomes" id="UP000770785">
    <property type="component" value="Unassembled WGS sequence"/>
</dbReference>
<dbReference type="InterPro" id="IPR025857">
    <property type="entry name" value="MacB_PCD"/>
</dbReference>
<feature type="transmembrane region" description="Helical" evidence="6">
    <location>
        <begin position="364"/>
        <end position="391"/>
    </location>
</feature>
<keyword evidence="10" id="KW-1185">Reference proteome</keyword>
<dbReference type="RefSeq" id="WP_168036825.1">
    <property type="nucleotide sequence ID" value="NZ_JAATJH010000002.1"/>
</dbReference>
<dbReference type="InterPro" id="IPR050250">
    <property type="entry name" value="Macrolide_Exporter_MacB"/>
</dbReference>
<keyword evidence="5 6" id="KW-0472">Membrane</keyword>
<feature type="transmembrane region" description="Helical" evidence="6">
    <location>
        <begin position="314"/>
        <end position="337"/>
    </location>
</feature>
<protein>
    <submittedName>
        <fullName evidence="9">ABC transport system permease protein</fullName>
    </submittedName>
</protein>
<comment type="subcellular location">
    <subcellularLocation>
        <location evidence="1">Cell membrane</location>
        <topology evidence="1">Multi-pass membrane protein</topology>
    </subcellularLocation>
</comment>
<accession>A0ABX0X9Z2</accession>
<evidence type="ECO:0000256" key="6">
    <source>
        <dbReference type="SAM" id="Phobius"/>
    </source>
</evidence>
<dbReference type="InterPro" id="IPR003838">
    <property type="entry name" value="ABC3_permease_C"/>
</dbReference>
<organism evidence="9 10">
    <name type="scientific">Neolewinella antarctica</name>
    <dbReference type="NCBI Taxonomy" id="442734"/>
    <lineage>
        <taxon>Bacteria</taxon>
        <taxon>Pseudomonadati</taxon>
        <taxon>Bacteroidota</taxon>
        <taxon>Saprospiria</taxon>
        <taxon>Saprospirales</taxon>
        <taxon>Lewinellaceae</taxon>
        <taxon>Neolewinella</taxon>
    </lineage>
</organism>
<evidence type="ECO:0000256" key="3">
    <source>
        <dbReference type="ARBA" id="ARBA00022692"/>
    </source>
</evidence>
<keyword evidence="4 6" id="KW-1133">Transmembrane helix</keyword>
<feature type="transmembrane region" description="Helical" evidence="6">
    <location>
        <begin position="21"/>
        <end position="45"/>
    </location>
</feature>
<evidence type="ECO:0000256" key="5">
    <source>
        <dbReference type="ARBA" id="ARBA00023136"/>
    </source>
</evidence>
<dbReference type="Pfam" id="PF02687">
    <property type="entry name" value="FtsX"/>
    <property type="match status" value="1"/>
</dbReference>
<dbReference type="PANTHER" id="PTHR30572:SF18">
    <property type="entry name" value="ABC-TYPE MACROLIDE FAMILY EXPORT SYSTEM PERMEASE COMPONENT 2"/>
    <property type="match status" value="1"/>
</dbReference>
<evidence type="ECO:0000313" key="10">
    <source>
        <dbReference type="Proteomes" id="UP000770785"/>
    </source>
</evidence>
<feature type="domain" description="ABC3 transporter permease C-terminal" evidence="7">
    <location>
        <begin position="323"/>
        <end position="439"/>
    </location>
</feature>
<dbReference type="PANTHER" id="PTHR30572">
    <property type="entry name" value="MEMBRANE COMPONENT OF TRANSPORTER-RELATED"/>
    <property type="match status" value="1"/>
</dbReference>
<keyword evidence="2" id="KW-1003">Cell membrane</keyword>
<gene>
    <name evidence="9" type="ORF">GGR27_001562</name>
</gene>
<proteinExistence type="predicted"/>
<dbReference type="Pfam" id="PF12704">
    <property type="entry name" value="MacB_PCD"/>
    <property type="match status" value="1"/>
</dbReference>
<feature type="domain" description="MacB-like periplasmic core" evidence="8">
    <location>
        <begin position="20"/>
        <end position="243"/>
    </location>
</feature>
<evidence type="ECO:0000259" key="8">
    <source>
        <dbReference type="Pfam" id="PF12704"/>
    </source>
</evidence>
<sequence length="444" mass="49899">MFKNYLLLSLKVLKRKPFYTFISLFGISFTLMILMLVTSMGNAMLGSNKPMTDMHRMVFMPTVERFTPFYDTLTVVDSIVMTSGEMRYDTTYETNERGRMVTNGPGSFHFLDNNLRDLEDVESYSFINSNNHADTYLDGRKVSMSTYYVDADYFRVFDFNFLYGLPFGQAAIDEASKVIVMTDKAAKNYFGEASAAVIDREVEIGREKFRVVGIVARPLVENEATGGDVLLPYTTIDNKELASTTLGGGFLAVFKAVSPEKRTSVIDQLAFYADNFSMPPDQDFEKLGLDASTYLELFADRMVPGDSQNTDPSVWTVFGPIAVLLVLFLVLPLINLINLNISRVFERKSEIAVRKAFGADSKNILYQFVLENLVITFIGGLIGLILAFLIIQYVNANDLLGITRLAFSFKVFLYFLIVILLFGLVSGILPAYRMSRTNIGEALR</sequence>
<feature type="transmembrane region" description="Helical" evidence="6">
    <location>
        <begin position="411"/>
        <end position="432"/>
    </location>
</feature>
<evidence type="ECO:0000256" key="1">
    <source>
        <dbReference type="ARBA" id="ARBA00004651"/>
    </source>
</evidence>
<evidence type="ECO:0000313" key="9">
    <source>
        <dbReference type="EMBL" id="NJC26063.1"/>
    </source>
</evidence>
<keyword evidence="3 6" id="KW-0812">Transmembrane</keyword>
<evidence type="ECO:0000256" key="4">
    <source>
        <dbReference type="ARBA" id="ARBA00022989"/>
    </source>
</evidence>
<comment type="caution">
    <text evidence="9">The sequence shown here is derived from an EMBL/GenBank/DDBJ whole genome shotgun (WGS) entry which is preliminary data.</text>
</comment>
<name>A0ABX0X9Z2_9BACT</name>
<reference evidence="9 10" key="1">
    <citation type="submission" date="2020-03" db="EMBL/GenBank/DDBJ databases">
        <title>Genomic Encyclopedia of Type Strains, Phase IV (KMG-IV): sequencing the most valuable type-strain genomes for metagenomic binning, comparative biology and taxonomic classification.</title>
        <authorList>
            <person name="Goeker M."/>
        </authorList>
    </citation>
    <scope>NUCLEOTIDE SEQUENCE [LARGE SCALE GENOMIC DNA]</scope>
    <source>
        <strain evidence="9 10">DSM 105096</strain>
    </source>
</reference>
<evidence type="ECO:0000256" key="2">
    <source>
        <dbReference type="ARBA" id="ARBA00022475"/>
    </source>
</evidence>
<dbReference type="EMBL" id="JAATJH010000002">
    <property type="protein sequence ID" value="NJC26063.1"/>
    <property type="molecule type" value="Genomic_DNA"/>
</dbReference>
<evidence type="ECO:0000259" key="7">
    <source>
        <dbReference type="Pfam" id="PF02687"/>
    </source>
</evidence>